<dbReference type="InterPro" id="IPR029052">
    <property type="entry name" value="Metallo-depent_PP-like"/>
</dbReference>
<proteinExistence type="predicted"/>
<reference evidence="2 3" key="1">
    <citation type="submission" date="2019-04" db="EMBL/GenBank/DDBJ databases">
        <title>Streptomyces oryziradicis sp. nov., a novel actinomycete isolated from rhizosphere soil of rice (Oryza sativa L.).</title>
        <authorList>
            <person name="Li C."/>
        </authorList>
    </citation>
    <scope>NUCLEOTIDE SEQUENCE [LARGE SCALE GENOMIC DNA]</scope>
    <source>
        <strain evidence="2 3">NEAU-C40</strain>
    </source>
</reference>
<comment type="caution">
    <text evidence="2">The sequence shown here is derived from an EMBL/GenBank/DDBJ whole genome shotgun (WGS) entry which is preliminary data.</text>
</comment>
<dbReference type="SUPFAM" id="SSF56300">
    <property type="entry name" value="Metallo-dependent phosphatases"/>
    <property type="match status" value="1"/>
</dbReference>
<feature type="signal peptide" evidence="1">
    <location>
        <begin position="1"/>
        <end position="24"/>
    </location>
</feature>
<keyword evidence="1" id="KW-0732">Signal</keyword>
<evidence type="ECO:0000256" key="1">
    <source>
        <dbReference type="SAM" id="SignalP"/>
    </source>
</evidence>
<feature type="chain" id="PRO_5020741060" description="Calcineurin-like phosphoesterase domain-containing protein" evidence="1">
    <location>
        <begin position="25"/>
        <end position="396"/>
    </location>
</feature>
<name>A0A4U0S710_9ACTN</name>
<dbReference type="Proteomes" id="UP000305778">
    <property type="component" value="Unassembled WGS sequence"/>
</dbReference>
<evidence type="ECO:0000313" key="3">
    <source>
        <dbReference type="Proteomes" id="UP000305778"/>
    </source>
</evidence>
<organism evidence="2 3">
    <name type="scientific">Actinacidiphila oryziradicis</name>
    <dbReference type="NCBI Taxonomy" id="2571141"/>
    <lineage>
        <taxon>Bacteria</taxon>
        <taxon>Bacillati</taxon>
        <taxon>Actinomycetota</taxon>
        <taxon>Actinomycetes</taxon>
        <taxon>Kitasatosporales</taxon>
        <taxon>Streptomycetaceae</taxon>
        <taxon>Actinacidiphila</taxon>
    </lineage>
</organism>
<evidence type="ECO:0008006" key="4">
    <source>
        <dbReference type="Google" id="ProtNLM"/>
    </source>
</evidence>
<sequence length="396" mass="42566">MRKPVMLAAAAAMLTLGTVSPAMAEPGNGHVFTLAVYGDAPYGTSPTDTAEFQATPAFIDSINNDPQVSLVAHVGDIHSGKQYCTQAYDQSVYNLWTRYQKPLVYTPGDNEWTDCHKPAEGGGTYSPSTQQINFSLDPVTHQPVDYASGNPTANLDLVRSTFFSKPGSTLGNGKQHVLSQAQVYDRAHPTDSKYVENVMWQQKGIQFVTLNIPGGSNNDADVWYGAPSQSAAQAKEVAQRTAADLRWLDRAFAQAQEDHNTKGVVILTQADMWDLDSNTAAHLTGYNPFVASIASHTTQFGKPVLLFNGDSHKYKSDNPLSPSAPCVGEVAGGGEGACASVASAHPGYDVPNFHRVVVHGSTFPLEWLKLTIDTNANAPASANAFGPFSWQRMTQS</sequence>
<evidence type="ECO:0000313" key="2">
    <source>
        <dbReference type="EMBL" id="TKA04916.1"/>
    </source>
</evidence>
<gene>
    <name evidence="2" type="ORF">FCI23_33515</name>
</gene>
<keyword evidence="3" id="KW-1185">Reference proteome</keyword>
<protein>
    <recommendedName>
        <fullName evidence="4">Calcineurin-like phosphoesterase domain-containing protein</fullName>
    </recommendedName>
</protein>
<dbReference type="OrthoDB" id="58809at2"/>
<accession>A0A4U0S710</accession>
<dbReference type="AlphaFoldDB" id="A0A4U0S710"/>
<dbReference type="EMBL" id="SUMC01000044">
    <property type="protein sequence ID" value="TKA04916.1"/>
    <property type="molecule type" value="Genomic_DNA"/>
</dbReference>
<dbReference type="RefSeq" id="WP_136727841.1">
    <property type="nucleotide sequence ID" value="NZ_SUMC01000044.1"/>
</dbReference>